<dbReference type="EMBL" id="JAACNH010000903">
    <property type="protein sequence ID" value="KAG8430497.1"/>
    <property type="molecule type" value="Genomic_DNA"/>
</dbReference>
<comment type="caution">
    <text evidence="1">The sequence shown here is derived from an EMBL/GenBank/DDBJ whole genome shotgun (WGS) entry which is preliminary data.</text>
</comment>
<organism evidence="1 2">
    <name type="scientific">Hymenochirus boettgeri</name>
    <name type="common">Congo dwarf clawed frog</name>
    <dbReference type="NCBI Taxonomy" id="247094"/>
    <lineage>
        <taxon>Eukaryota</taxon>
        <taxon>Metazoa</taxon>
        <taxon>Chordata</taxon>
        <taxon>Craniata</taxon>
        <taxon>Vertebrata</taxon>
        <taxon>Euteleostomi</taxon>
        <taxon>Amphibia</taxon>
        <taxon>Batrachia</taxon>
        <taxon>Anura</taxon>
        <taxon>Pipoidea</taxon>
        <taxon>Pipidae</taxon>
        <taxon>Pipinae</taxon>
        <taxon>Hymenochirus</taxon>
    </lineage>
</organism>
<proteinExistence type="predicted"/>
<keyword evidence="2" id="KW-1185">Reference proteome</keyword>
<dbReference type="Proteomes" id="UP000812440">
    <property type="component" value="Unassembled WGS sequence"/>
</dbReference>
<dbReference type="AlphaFoldDB" id="A0A8T2IFN3"/>
<name>A0A8T2IFN3_9PIPI</name>
<accession>A0A8T2IFN3</accession>
<sequence>MRKIKRKDHLYLFLPPSHPPVQKVAEMGEEAPVMQIPESWMRILWWNLVMIPGTW</sequence>
<reference evidence="1" key="1">
    <citation type="thesis" date="2020" institute="ProQuest LLC" country="789 East Eisenhower Parkway, Ann Arbor, MI, USA">
        <title>Comparative Genomics and Chromosome Evolution.</title>
        <authorList>
            <person name="Mudd A.B."/>
        </authorList>
    </citation>
    <scope>NUCLEOTIDE SEQUENCE</scope>
    <source>
        <strain evidence="1">Female2</strain>
        <tissue evidence="1">Blood</tissue>
    </source>
</reference>
<gene>
    <name evidence="1" type="ORF">GDO86_020491</name>
</gene>
<protein>
    <submittedName>
        <fullName evidence="1">Uncharacterized protein</fullName>
    </submittedName>
</protein>
<evidence type="ECO:0000313" key="2">
    <source>
        <dbReference type="Proteomes" id="UP000812440"/>
    </source>
</evidence>
<evidence type="ECO:0000313" key="1">
    <source>
        <dbReference type="EMBL" id="KAG8430497.1"/>
    </source>
</evidence>